<dbReference type="Proteomes" id="UP001138997">
    <property type="component" value="Unassembled WGS sequence"/>
</dbReference>
<comment type="caution">
    <text evidence="2">The sequence shown here is derived from an EMBL/GenBank/DDBJ whole genome shotgun (WGS) entry which is preliminary data.</text>
</comment>
<dbReference type="RefSeq" id="WP_231448450.1">
    <property type="nucleotide sequence ID" value="NZ_JAJOMB010000023.1"/>
</dbReference>
<gene>
    <name evidence="2" type="ORF">LR394_32525</name>
</gene>
<keyword evidence="3" id="KW-1185">Reference proteome</keyword>
<organism evidence="2 3">
    <name type="scientific">Kineosporia babensis</name>
    <dbReference type="NCBI Taxonomy" id="499548"/>
    <lineage>
        <taxon>Bacteria</taxon>
        <taxon>Bacillati</taxon>
        <taxon>Actinomycetota</taxon>
        <taxon>Actinomycetes</taxon>
        <taxon>Kineosporiales</taxon>
        <taxon>Kineosporiaceae</taxon>
        <taxon>Kineosporia</taxon>
    </lineage>
</organism>
<accession>A0A9X1NM61</accession>
<protein>
    <submittedName>
        <fullName evidence="2">Uncharacterized protein</fullName>
    </submittedName>
</protein>
<keyword evidence="1" id="KW-1133">Transmembrane helix</keyword>
<dbReference type="EMBL" id="JAJOMB010000023">
    <property type="protein sequence ID" value="MCD5315633.1"/>
    <property type="molecule type" value="Genomic_DNA"/>
</dbReference>
<proteinExistence type="predicted"/>
<dbReference type="AlphaFoldDB" id="A0A9X1NM61"/>
<evidence type="ECO:0000313" key="2">
    <source>
        <dbReference type="EMBL" id="MCD5315633.1"/>
    </source>
</evidence>
<keyword evidence="1" id="KW-0472">Membrane</keyword>
<sequence>MVFGAVVAAVVAAAFWRAAGPGGGVDVAWSAVGLLLVSAGSVVLVRGR</sequence>
<evidence type="ECO:0000256" key="1">
    <source>
        <dbReference type="SAM" id="Phobius"/>
    </source>
</evidence>
<reference evidence="2" key="1">
    <citation type="submission" date="2021-11" db="EMBL/GenBank/DDBJ databases">
        <title>Streptomyces corallinus and Kineosporia corallina sp. nov., two new coral-derived marine actinobacteria.</title>
        <authorList>
            <person name="Buangrab K."/>
            <person name="Sutthacheep M."/>
            <person name="Yeemin T."/>
            <person name="Harunari E."/>
            <person name="Igarashi Y."/>
            <person name="Sripreechasak P."/>
            <person name="Kanchanasin P."/>
            <person name="Tanasupawat S."/>
            <person name="Phongsopitanun W."/>
        </authorList>
    </citation>
    <scope>NUCLEOTIDE SEQUENCE</scope>
    <source>
        <strain evidence="2">JCM 31032</strain>
    </source>
</reference>
<feature type="transmembrane region" description="Helical" evidence="1">
    <location>
        <begin position="27"/>
        <end position="45"/>
    </location>
</feature>
<evidence type="ECO:0000313" key="3">
    <source>
        <dbReference type="Proteomes" id="UP001138997"/>
    </source>
</evidence>
<name>A0A9X1NM61_9ACTN</name>
<keyword evidence="1" id="KW-0812">Transmembrane</keyword>